<dbReference type="EMBL" id="GEZM01062351">
    <property type="protein sequence ID" value="JAV69794.1"/>
    <property type="molecule type" value="Transcribed_RNA"/>
</dbReference>
<organism evidence="4">
    <name type="scientific">Photinus pyralis</name>
    <name type="common">Common eastern firefly</name>
    <name type="synonym">Lampyris pyralis</name>
    <dbReference type="NCBI Taxonomy" id="7054"/>
    <lineage>
        <taxon>Eukaryota</taxon>
        <taxon>Metazoa</taxon>
        <taxon>Ecdysozoa</taxon>
        <taxon>Arthropoda</taxon>
        <taxon>Hexapoda</taxon>
        <taxon>Insecta</taxon>
        <taxon>Pterygota</taxon>
        <taxon>Neoptera</taxon>
        <taxon>Endopterygota</taxon>
        <taxon>Coleoptera</taxon>
        <taxon>Polyphaga</taxon>
        <taxon>Elateriformia</taxon>
        <taxon>Elateroidea</taxon>
        <taxon>Lampyridae</taxon>
        <taxon>Lampyrinae</taxon>
        <taxon>Photinus</taxon>
    </lineage>
</organism>
<feature type="region of interest" description="Disordered" evidence="3">
    <location>
        <begin position="24"/>
        <end position="57"/>
    </location>
</feature>
<dbReference type="GO" id="GO:0005829">
    <property type="term" value="C:cytosol"/>
    <property type="evidence" value="ECO:0007669"/>
    <property type="project" value="TreeGrafter"/>
</dbReference>
<dbReference type="Pfam" id="PF04180">
    <property type="entry name" value="LTV"/>
    <property type="match status" value="2"/>
</dbReference>
<dbReference type="InterPro" id="IPR007307">
    <property type="entry name" value="Ltv1"/>
</dbReference>
<accession>A0A1Y1L875</accession>
<sequence>MPKNKKKFIDRKNAVTFHLVHRSQQDPLAADESAPQHVLIPLHKKTNNKGPTKRKEEQEKYGIFYDDDYNYLQHLRDVNSTAEWVPVQSSTDAKAIAKPKLQLPSSVFASTVEEKVGLLNKAAPHRGPRPDLDPDVVAAMDEDFDYDDPENELEDNFIELANAEVDEDVESDVDSDFDSEALDEVNSLEDREYTFRDEETKSRFTEYSMSSSVMRRNDQLTLLDDKFEQLYATYDDTEIGALDLDEIEGHIPDATDLLLRYADEYRKRKEQENLYKEDGKVIYKPNEESDLENEEELVKICVPEREKWDCESILSTYSNIYNHPKLIKDPKPTKIKVNMRTGIPVDILNSSKLTSKALSQLNEDYNRTHNGPTSVAAKSIISTLSTLSIRPPDETLEEKRERKRLLREYRKERRCEKKINSEAFKDEHKRQIKITINNRNNVQGNKIL</sequence>
<evidence type="ECO:0000256" key="2">
    <source>
        <dbReference type="ARBA" id="ARBA00021561"/>
    </source>
</evidence>
<dbReference type="PANTHER" id="PTHR21531:SF0">
    <property type="entry name" value="PROTEIN LTV1 HOMOLOG"/>
    <property type="match status" value="1"/>
</dbReference>
<evidence type="ECO:0000256" key="3">
    <source>
        <dbReference type="SAM" id="MobiDB-lite"/>
    </source>
</evidence>
<proteinExistence type="inferred from homology"/>
<protein>
    <recommendedName>
        <fullName evidence="2">Protein LTV1 homolog</fullName>
    </recommendedName>
</protein>
<dbReference type="AlphaFoldDB" id="A0A1Y1L875"/>
<reference evidence="4" key="1">
    <citation type="journal article" date="2016" name="Sci. Rep.">
        <title>Molecular characterization of firefly nuptial gifts: a multi-omics approach sheds light on postcopulatory sexual selection.</title>
        <authorList>
            <person name="Al-Wathiqui N."/>
            <person name="Fallon T.R."/>
            <person name="South A."/>
            <person name="Weng J.K."/>
            <person name="Lewis S.M."/>
        </authorList>
    </citation>
    <scope>NUCLEOTIDE SEQUENCE</scope>
</reference>
<dbReference type="GO" id="GO:0042274">
    <property type="term" value="P:ribosomal small subunit biogenesis"/>
    <property type="evidence" value="ECO:0007669"/>
    <property type="project" value="InterPro"/>
</dbReference>
<evidence type="ECO:0000313" key="4">
    <source>
        <dbReference type="EMBL" id="JAV69794.1"/>
    </source>
</evidence>
<evidence type="ECO:0000256" key="1">
    <source>
        <dbReference type="ARBA" id="ARBA00009078"/>
    </source>
</evidence>
<dbReference type="PANTHER" id="PTHR21531">
    <property type="entry name" value="LOW-TEMPERATURE VIABILITY PROTEIN LTV1-RELATED"/>
    <property type="match status" value="1"/>
</dbReference>
<dbReference type="GO" id="GO:0005634">
    <property type="term" value="C:nucleus"/>
    <property type="evidence" value="ECO:0007669"/>
    <property type="project" value="TreeGrafter"/>
</dbReference>
<dbReference type="GO" id="GO:0030688">
    <property type="term" value="C:preribosome, small subunit precursor"/>
    <property type="evidence" value="ECO:0007669"/>
    <property type="project" value="TreeGrafter"/>
</dbReference>
<dbReference type="GO" id="GO:0000056">
    <property type="term" value="P:ribosomal small subunit export from nucleus"/>
    <property type="evidence" value="ECO:0007669"/>
    <property type="project" value="TreeGrafter"/>
</dbReference>
<name>A0A1Y1L875_PHOPY</name>
<comment type="similarity">
    <text evidence="1">Belongs to the LTV1 family.</text>
</comment>